<dbReference type="Gene3D" id="3.40.50.620">
    <property type="entry name" value="HUPs"/>
    <property type="match status" value="2"/>
</dbReference>
<proteinExistence type="inferred from homology"/>
<dbReference type="PRINTS" id="PR01438">
    <property type="entry name" value="UNVRSLSTRESS"/>
</dbReference>
<dbReference type="PANTHER" id="PTHR46268">
    <property type="entry name" value="STRESS RESPONSE PROTEIN NHAX"/>
    <property type="match status" value="1"/>
</dbReference>
<feature type="domain" description="UspA" evidence="2">
    <location>
        <begin position="1"/>
        <end position="146"/>
    </location>
</feature>
<dbReference type="InterPro" id="IPR006015">
    <property type="entry name" value="Universal_stress_UspA"/>
</dbReference>
<dbReference type="EMBL" id="ABIB01000015">
    <property type="protein sequence ID" value="EDP94624.1"/>
    <property type="molecule type" value="Genomic_DNA"/>
</dbReference>
<keyword evidence="4" id="KW-1185">Reference proteome</keyword>
<dbReference type="Pfam" id="PF00582">
    <property type="entry name" value="Usp"/>
    <property type="match status" value="1"/>
</dbReference>
<evidence type="ECO:0000259" key="2">
    <source>
        <dbReference type="Pfam" id="PF00582"/>
    </source>
</evidence>
<dbReference type="STRING" id="391587.KAOT1_04385"/>
<evidence type="ECO:0000256" key="1">
    <source>
        <dbReference type="ARBA" id="ARBA00008791"/>
    </source>
</evidence>
<dbReference type="PANTHER" id="PTHR46268:SF6">
    <property type="entry name" value="UNIVERSAL STRESS PROTEIN UP12"/>
    <property type="match status" value="1"/>
</dbReference>
<comment type="caution">
    <text evidence="3">The sequence shown here is derived from an EMBL/GenBank/DDBJ whole genome shotgun (WGS) entry which is preliminary data.</text>
</comment>
<organism evidence="3 4">
    <name type="scientific">Kordia algicida OT-1</name>
    <dbReference type="NCBI Taxonomy" id="391587"/>
    <lineage>
        <taxon>Bacteria</taxon>
        <taxon>Pseudomonadati</taxon>
        <taxon>Bacteroidota</taxon>
        <taxon>Flavobacteriia</taxon>
        <taxon>Flavobacteriales</taxon>
        <taxon>Flavobacteriaceae</taxon>
        <taxon>Kordia</taxon>
    </lineage>
</organism>
<dbReference type="AlphaFoldDB" id="A9EAF4"/>
<gene>
    <name evidence="3" type="ORF">KAOT1_04385</name>
</gene>
<evidence type="ECO:0000313" key="3">
    <source>
        <dbReference type="EMBL" id="EDP94624.1"/>
    </source>
</evidence>
<sequence>MKKILVPTDFSENSLNAIRYAVQLFKNESCNFILLNTYTPVIYHVEHMEVGAAQYGLLDAMKEASQKGLEKIQETIEAEFQNPNHIFYKISSFNMLVSEIDKLYEENVMDMIVMGTQGASGLKEVLFGSNMIHVLKTAKCPLLAIPSGFSFEEPHEILFPSDYNVDFKESHVNIIQKLASFYHSRINVLHVSNTDKLTTTQKMHQKQLEVFLKDISHLFHLVHDDDIPSAIAEFQSKSRINLLVMLNNKHSFFENLFFGSKVKKIGLHLNIPFLVIPAKA</sequence>
<dbReference type="InterPro" id="IPR014729">
    <property type="entry name" value="Rossmann-like_a/b/a_fold"/>
</dbReference>
<protein>
    <submittedName>
        <fullName evidence="3">Universal stress protein</fullName>
    </submittedName>
</protein>
<accession>A9EAF4</accession>
<dbReference type="eggNOG" id="COG0589">
    <property type="taxonomic scope" value="Bacteria"/>
</dbReference>
<reference evidence="3 4" key="1">
    <citation type="journal article" date="2011" name="J. Bacteriol.">
        <title>Genome sequence of the algicidal bacterium Kordia algicida OT-1.</title>
        <authorList>
            <person name="Lee H.S."/>
            <person name="Kang S.G."/>
            <person name="Kwon K.K."/>
            <person name="Lee J.H."/>
            <person name="Kim S.J."/>
        </authorList>
    </citation>
    <scope>NUCLEOTIDE SEQUENCE [LARGE SCALE GENOMIC DNA]</scope>
    <source>
        <strain evidence="3 4">OT-1</strain>
    </source>
</reference>
<name>A9EAF4_9FLAO</name>
<dbReference type="Proteomes" id="UP000002945">
    <property type="component" value="Unassembled WGS sequence"/>
</dbReference>
<dbReference type="HOGENOM" id="CLU_049301_2_4_10"/>
<dbReference type="OrthoDB" id="9788959at2"/>
<dbReference type="SUPFAM" id="SSF52402">
    <property type="entry name" value="Adenine nucleotide alpha hydrolases-like"/>
    <property type="match status" value="2"/>
</dbReference>
<dbReference type="RefSeq" id="WP_007093448.1">
    <property type="nucleotide sequence ID" value="NZ_CP142125.1"/>
</dbReference>
<comment type="similarity">
    <text evidence="1">Belongs to the universal stress protein A family.</text>
</comment>
<dbReference type="InterPro" id="IPR006016">
    <property type="entry name" value="UspA"/>
</dbReference>
<evidence type="ECO:0000313" key="4">
    <source>
        <dbReference type="Proteomes" id="UP000002945"/>
    </source>
</evidence>
<dbReference type="CDD" id="cd00293">
    <property type="entry name" value="USP-like"/>
    <property type="match status" value="1"/>
</dbReference>